<keyword evidence="2" id="KW-0560">Oxidoreductase</keyword>
<evidence type="ECO:0000256" key="2">
    <source>
        <dbReference type="ARBA" id="ARBA00023002"/>
    </source>
</evidence>
<gene>
    <name evidence="5" type="ORF">DWB85_07100</name>
</gene>
<evidence type="ECO:0000313" key="5">
    <source>
        <dbReference type="EMBL" id="RLQ22384.1"/>
    </source>
</evidence>
<reference evidence="5 6" key="1">
    <citation type="submission" date="2018-07" db="EMBL/GenBank/DDBJ databases">
        <title>Halioglobus sp. genome submission.</title>
        <authorList>
            <person name="Ye M.-Q."/>
            <person name="Du Z.-J."/>
        </authorList>
    </citation>
    <scope>NUCLEOTIDE SEQUENCE [LARGE SCALE GENOMIC DNA]</scope>
    <source>
        <strain evidence="5 6">U0301</strain>
    </source>
</reference>
<dbReference type="AlphaFoldDB" id="A0A3L7DYQ1"/>
<feature type="domain" description="Dehydrogenase E1 component" evidence="4">
    <location>
        <begin position="13"/>
        <end position="311"/>
    </location>
</feature>
<dbReference type="Pfam" id="PF00676">
    <property type="entry name" value="E1_dh"/>
    <property type="match status" value="1"/>
</dbReference>
<dbReference type="EMBL" id="QRAN01000006">
    <property type="protein sequence ID" value="RLQ22384.1"/>
    <property type="molecule type" value="Genomic_DNA"/>
</dbReference>
<dbReference type="Proteomes" id="UP000265509">
    <property type="component" value="Unassembled WGS sequence"/>
</dbReference>
<dbReference type="RefSeq" id="WP_117953525.1">
    <property type="nucleotide sequence ID" value="NZ_QRAN01000006.1"/>
</dbReference>
<dbReference type="OrthoDB" id="9766715at2"/>
<evidence type="ECO:0000256" key="3">
    <source>
        <dbReference type="ARBA" id="ARBA00023052"/>
    </source>
</evidence>
<dbReference type="InterPro" id="IPR001017">
    <property type="entry name" value="DH_E1"/>
</dbReference>
<name>A0A3L7DYQ1_9GAMM</name>
<evidence type="ECO:0000313" key="6">
    <source>
        <dbReference type="Proteomes" id="UP000265509"/>
    </source>
</evidence>
<dbReference type="InterPro" id="IPR029061">
    <property type="entry name" value="THDP-binding"/>
</dbReference>
<dbReference type="InterPro" id="IPR050642">
    <property type="entry name" value="PDH_E1_Alpha_Subunit"/>
</dbReference>
<dbReference type="CDD" id="cd02000">
    <property type="entry name" value="TPP_E1_PDC_ADC_BCADC"/>
    <property type="match status" value="1"/>
</dbReference>
<comment type="cofactor">
    <cofactor evidence="1">
        <name>thiamine diphosphate</name>
        <dbReference type="ChEBI" id="CHEBI:58937"/>
    </cofactor>
</comment>
<protein>
    <submittedName>
        <fullName evidence="5">Thiamine pyrophosphate-dependent dehydrogenase E1 component subunit alpha</fullName>
    </submittedName>
</protein>
<dbReference type="GO" id="GO:0006086">
    <property type="term" value="P:pyruvate decarboxylation to acetyl-CoA"/>
    <property type="evidence" value="ECO:0007669"/>
    <property type="project" value="TreeGrafter"/>
</dbReference>
<dbReference type="SUPFAM" id="SSF52518">
    <property type="entry name" value="Thiamin diphosphate-binding fold (THDP-binding)"/>
    <property type="match status" value="1"/>
</dbReference>
<accession>A0A3L7DYQ1</accession>
<dbReference type="GO" id="GO:0004739">
    <property type="term" value="F:pyruvate dehydrogenase (acetyl-transferring) activity"/>
    <property type="evidence" value="ECO:0007669"/>
    <property type="project" value="TreeGrafter"/>
</dbReference>
<comment type="caution">
    <text evidence="5">The sequence shown here is derived from an EMBL/GenBank/DDBJ whole genome shotgun (WGS) entry which is preliminary data.</text>
</comment>
<dbReference type="PANTHER" id="PTHR11516:SF60">
    <property type="entry name" value="PYRUVATE DEHYDROGENASE E1 COMPONENT SUBUNIT ALPHA"/>
    <property type="match status" value="1"/>
</dbReference>
<dbReference type="Gene3D" id="3.40.50.970">
    <property type="match status" value="1"/>
</dbReference>
<organism evidence="5 6">
    <name type="scientific">Seongchinamella sediminis</name>
    <dbReference type="NCBI Taxonomy" id="2283635"/>
    <lineage>
        <taxon>Bacteria</taxon>
        <taxon>Pseudomonadati</taxon>
        <taxon>Pseudomonadota</taxon>
        <taxon>Gammaproteobacteria</taxon>
        <taxon>Cellvibrionales</taxon>
        <taxon>Halieaceae</taxon>
        <taxon>Seongchinamella</taxon>
    </lineage>
</organism>
<keyword evidence="3" id="KW-0786">Thiamine pyrophosphate</keyword>
<evidence type="ECO:0000259" key="4">
    <source>
        <dbReference type="Pfam" id="PF00676"/>
    </source>
</evidence>
<evidence type="ECO:0000256" key="1">
    <source>
        <dbReference type="ARBA" id="ARBA00001964"/>
    </source>
</evidence>
<sequence>MALKKAELLEAYRRMQTIREFEENIHRENTTGEIPGFLHLYSGQEANAVAVCMQLEDSDYISSNHRGHGHCLAKGADVEGMMLELYGKADGLCRGRGGSMHIADVARGILGANGIVGAGAPLATGAALTAKTLGKGGVAVSFQGDGASNEGYVFEAINMAVIYQLPMIYYFENNGYGEFTGHDYAVGSGDIAGRAAACGLPAVKIDGTDFFAVHEAFGEALARARAGKGPSVIEAQAVRFHGHFEGDPQAYRSKEEMAASREHKDCLKILRGKLVKGKKATAKELDAIDAEVVALIARCREAAKAAAYPEPDTLTDNTYVSY</sequence>
<keyword evidence="6" id="KW-1185">Reference proteome</keyword>
<dbReference type="PANTHER" id="PTHR11516">
    <property type="entry name" value="PYRUVATE DEHYDROGENASE E1 COMPONENT, ALPHA SUBUNIT BACTERIAL AND ORGANELLAR"/>
    <property type="match status" value="1"/>
</dbReference>
<proteinExistence type="predicted"/>